<evidence type="ECO:0000313" key="2">
    <source>
        <dbReference type="Proteomes" id="UP001396334"/>
    </source>
</evidence>
<proteinExistence type="predicted"/>
<comment type="caution">
    <text evidence="1">The sequence shown here is derived from an EMBL/GenBank/DDBJ whole genome shotgun (WGS) entry which is preliminary data.</text>
</comment>
<accession>A0ABR2RHZ9</accession>
<organism evidence="1 2">
    <name type="scientific">Hibiscus sabdariffa</name>
    <name type="common">roselle</name>
    <dbReference type="NCBI Taxonomy" id="183260"/>
    <lineage>
        <taxon>Eukaryota</taxon>
        <taxon>Viridiplantae</taxon>
        <taxon>Streptophyta</taxon>
        <taxon>Embryophyta</taxon>
        <taxon>Tracheophyta</taxon>
        <taxon>Spermatophyta</taxon>
        <taxon>Magnoliopsida</taxon>
        <taxon>eudicotyledons</taxon>
        <taxon>Gunneridae</taxon>
        <taxon>Pentapetalae</taxon>
        <taxon>rosids</taxon>
        <taxon>malvids</taxon>
        <taxon>Malvales</taxon>
        <taxon>Malvaceae</taxon>
        <taxon>Malvoideae</taxon>
        <taxon>Hibiscus</taxon>
    </lineage>
</organism>
<evidence type="ECO:0008006" key="3">
    <source>
        <dbReference type="Google" id="ProtNLM"/>
    </source>
</evidence>
<reference evidence="1 2" key="1">
    <citation type="journal article" date="2024" name="G3 (Bethesda)">
        <title>Genome assembly of Hibiscus sabdariffa L. provides insights into metabolisms of medicinal natural products.</title>
        <authorList>
            <person name="Kim T."/>
        </authorList>
    </citation>
    <scope>NUCLEOTIDE SEQUENCE [LARGE SCALE GENOMIC DNA]</scope>
    <source>
        <strain evidence="1">TK-2024</strain>
        <tissue evidence="1">Old leaves</tissue>
    </source>
</reference>
<name>A0ABR2RHZ9_9ROSI</name>
<sequence length="214" mass="23739">MHLVISSDCPLCHGGEESIIHVLRDCPKASNVWNRVRRCNIVLNVNFDERDNILLVGDRVATDFCRVVATCVGTRLRGSSGHDLIHRGGVNRGRVVLKPTSMFNVVLNVNFVKQDDILLVGDRVALDFCRAVATRVGTRLRGNALVDDIREMLAREWAMIVRKILKDMNKVVDALAVLIHDGLTGVLLFNSPPDFVVHLVIRDNVDDDKVGVVG</sequence>
<dbReference type="Proteomes" id="UP001396334">
    <property type="component" value="Unassembled WGS sequence"/>
</dbReference>
<keyword evidence="2" id="KW-1185">Reference proteome</keyword>
<evidence type="ECO:0000313" key="1">
    <source>
        <dbReference type="EMBL" id="KAK9012565.1"/>
    </source>
</evidence>
<protein>
    <recommendedName>
        <fullName evidence="3">Reverse transcriptase zinc-binding domain-containing protein</fullName>
    </recommendedName>
</protein>
<dbReference type="EMBL" id="JBBPBN010000022">
    <property type="protein sequence ID" value="KAK9012565.1"/>
    <property type="molecule type" value="Genomic_DNA"/>
</dbReference>
<gene>
    <name evidence="1" type="ORF">V6N11_040610</name>
</gene>